<reference evidence="2" key="1">
    <citation type="submission" date="2021-03" db="EMBL/GenBank/DDBJ databases">
        <title>Revisited historic fungal species revealed as producer of novel bioactive compounds through whole genome sequencing and comparative genomics.</title>
        <authorList>
            <person name="Vignolle G.A."/>
            <person name="Hochenegger N."/>
            <person name="Mach R.L."/>
            <person name="Mach-Aigner A.R."/>
            <person name="Javad Rahimi M."/>
            <person name="Salim K.A."/>
            <person name="Chan C.M."/>
            <person name="Lim L.B.L."/>
            <person name="Cai F."/>
            <person name="Druzhinina I.S."/>
            <person name="U'Ren J.M."/>
            <person name="Derntl C."/>
        </authorList>
    </citation>
    <scope>NUCLEOTIDE SEQUENCE</scope>
    <source>
        <strain evidence="2">TUCIM 5799</strain>
    </source>
</reference>
<sequence>MAAASVLIPLSAINQNGGTLPPSALVQHSPRHGRSRAASMKGKNRYNVLENRDVAISKAVSFVLKRAVLQSDVEEESEEEEEESTDRLVSTDDGWVPVSDLLQHSRITDLGTTLQDLRRIESVGSKARFELRQRPGSDAEATESFQIRGTHKRDSVQAPILEGEPLKADAEDLPEFVVYETSYEAYPHILASDGIQLAAGAKYITFTPVTIDADGSESRPNRTSDADIGIWVHLRTALESEPSIVWQRTAAGGIATANEVPKSLWKKAVARRQDIGLLFEDGEVRKEVPEGLRGKGSKGKAKKGKGSFKSRGEDASDSASDE</sequence>
<dbReference type="Proteomes" id="UP000829685">
    <property type="component" value="Unassembled WGS sequence"/>
</dbReference>
<comment type="caution">
    <text evidence="2">The sequence shown here is derived from an EMBL/GenBank/DDBJ whole genome shotgun (WGS) entry which is preliminary data.</text>
</comment>
<dbReference type="SUPFAM" id="SSF56399">
    <property type="entry name" value="ADP-ribosylation"/>
    <property type="match status" value="1"/>
</dbReference>
<feature type="region of interest" description="Disordered" evidence="1">
    <location>
        <begin position="288"/>
        <end position="322"/>
    </location>
</feature>
<dbReference type="EMBL" id="JAFIMR010000002">
    <property type="protein sequence ID" value="KAI1880912.1"/>
    <property type="molecule type" value="Genomic_DNA"/>
</dbReference>
<dbReference type="GO" id="GO:0006388">
    <property type="term" value="P:tRNA splicing, via endonucleolytic cleavage and ligation"/>
    <property type="evidence" value="ECO:0007669"/>
    <property type="project" value="TreeGrafter"/>
</dbReference>
<dbReference type="PANTHER" id="PTHR12684:SF2">
    <property type="entry name" value="TRNA 2'-PHOSPHOTRANSFERASE 1"/>
    <property type="match status" value="1"/>
</dbReference>
<gene>
    <name evidence="2" type="ORF">JX265_001152</name>
</gene>
<accession>A0A9Q0ARM5</accession>
<proteinExistence type="predicted"/>
<name>A0A9Q0ARM5_9PEZI</name>
<feature type="compositionally biased region" description="Basic residues" evidence="1">
    <location>
        <begin position="295"/>
        <end position="308"/>
    </location>
</feature>
<feature type="region of interest" description="Disordered" evidence="1">
    <location>
        <begin position="71"/>
        <end position="92"/>
    </location>
</feature>
<evidence type="ECO:0000256" key="1">
    <source>
        <dbReference type="SAM" id="MobiDB-lite"/>
    </source>
</evidence>
<feature type="compositionally biased region" description="Acidic residues" evidence="1">
    <location>
        <begin position="72"/>
        <end position="84"/>
    </location>
</feature>
<dbReference type="GO" id="GO:0000215">
    <property type="term" value="F:tRNA 2'-phosphotransferase activity"/>
    <property type="evidence" value="ECO:0007669"/>
    <property type="project" value="TreeGrafter"/>
</dbReference>
<keyword evidence="3" id="KW-1185">Reference proteome</keyword>
<evidence type="ECO:0000313" key="3">
    <source>
        <dbReference type="Proteomes" id="UP000829685"/>
    </source>
</evidence>
<dbReference type="InterPro" id="IPR002745">
    <property type="entry name" value="Ptrans_KptA/Tpt1"/>
</dbReference>
<evidence type="ECO:0000313" key="2">
    <source>
        <dbReference type="EMBL" id="KAI1880912.1"/>
    </source>
</evidence>
<dbReference type="AlphaFoldDB" id="A0A9Q0ARM5"/>
<protein>
    <recommendedName>
        <fullName evidence="4">tRNA 2'-phosphotransferase 1</fullName>
    </recommendedName>
</protein>
<organism evidence="2 3">
    <name type="scientific">Neoarthrinium moseri</name>
    <dbReference type="NCBI Taxonomy" id="1658444"/>
    <lineage>
        <taxon>Eukaryota</taxon>
        <taxon>Fungi</taxon>
        <taxon>Dikarya</taxon>
        <taxon>Ascomycota</taxon>
        <taxon>Pezizomycotina</taxon>
        <taxon>Sordariomycetes</taxon>
        <taxon>Xylariomycetidae</taxon>
        <taxon>Amphisphaeriales</taxon>
        <taxon>Apiosporaceae</taxon>
        <taxon>Neoarthrinium</taxon>
    </lineage>
</organism>
<dbReference type="Pfam" id="PF01885">
    <property type="entry name" value="PTS_2-RNA"/>
    <property type="match status" value="1"/>
</dbReference>
<evidence type="ECO:0008006" key="4">
    <source>
        <dbReference type="Google" id="ProtNLM"/>
    </source>
</evidence>
<dbReference type="PANTHER" id="PTHR12684">
    <property type="entry name" value="PUTATIVE PHOSPHOTRANSFERASE"/>
    <property type="match status" value="1"/>
</dbReference>